<evidence type="ECO:0000256" key="2">
    <source>
        <dbReference type="ARBA" id="ARBA00022723"/>
    </source>
</evidence>
<feature type="domain" description="Metallo-beta-lactamase" evidence="7">
    <location>
        <begin position="54"/>
        <end position="272"/>
    </location>
</feature>
<organism evidence="8">
    <name type="scientific">Pseudomonas nitroreducens</name>
    <dbReference type="NCBI Taxonomy" id="46680"/>
    <lineage>
        <taxon>Bacteria</taxon>
        <taxon>Pseudomonadati</taxon>
        <taxon>Pseudomonadota</taxon>
        <taxon>Gammaproteobacteria</taxon>
        <taxon>Pseudomonadales</taxon>
        <taxon>Pseudomonadaceae</taxon>
        <taxon>Pseudomonas</taxon>
    </lineage>
</organism>
<evidence type="ECO:0000256" key="1">
    <source>
        <dbReference type="ARBA" id="ARBA00007749"/>
    </source>
</evidence>
<dbReference type="Gene3D" id="3.60.15.10">
    <property type="entry name" value="Ribonuclease Z/Hydroxyacylglutathione hydrolase-like"/>
    <property type="match status" value="1"/>
</dbReference>
<reference evidence="8" key="1">
    <citation type="submission" date="2009-03" db="EMBL/GenBank/DDBJ databases">
        <authorList>
            <person name="Ryu J.-Y."/>
            <person name="Seo J."/>
            <person name="Unno T."/>
            <person name="Ahn J.-H."/>
            <person name="Sadowsky M.J."/>
            <person name="Hur H.-G."/>
        </authorList>
    </citation>
    <scope>NUCLEOTIDE SEQUENCE</scope>
    <source>
        <strain evidence="8">Jin1</strain>
    </source>
</reference>
<sequence>MRPFSLLLAGALALACLNATAADLRFALVRTSGITTLEAFTVAGGDWTRQVPINHTAVLIQHHAATLLFDTGLGSQADAQFKQDMPWWDKPLFRYEGLKPVRDQLQGSGIRIDRILLSHAHWDHASGLSDFPEVPVWAPYEEINYAHIAQPPAVFPSQFRHPVKWVPYQFEPTAFMGYDESLDLFGDGSLVLVPMRGHTPGAVGLFITLDDGRRFFFSGDTTWQLSGFTGPHEKFWVSRNLVDNDRERTLAEVARVHLLMRSHPELTVVPAHDARVQDSLGYYPHWTQANPRPTPPGASIASSLIND</sequence>
<dbReference type="InterPro" id="IPR001279">
    <property type="entry name" value="Metallo-B-lactamas"/>
</dbReference>
<keyword evidence="2" id="KW-0479">Metal-binding</keyword>
<dbReference type="EMBL" id="FJ851547">
    <property type="protein sequence ID" value="ACP17938.1"/>
    <property type="molecule type" value="Genomic_DNA"/>
</dbReference>
<dbReference type="GO" id="GO:0046872">
    <property type="term" value="F:metal ion binding"/>
    <property type="evidence" value="ECO:0007669"/>
    <property type="project" value="UniProtKB-KW"/>
</dbReference>
<accession>C3V9Z1</accession>
<feature type="chain" id="PRO_5002933167" description="Metallo-beta-lactamase domain-containing protein" evidence="6">
    <location>
        <begin position="22"/>
        <end position="307"/>
    </location>
</feature>
<evidence type="ECO:0000256" key="3">
    <source>
        <dbReference type="ARBA" id="ARBA00022801"/>
    </source>
</evidence>
<proteinExistence type="inferred from homology"/>
<dbReference type="PANTHER" id="PTHR42978:SF3">
    <property type="entry name" value="BLR3078 PROTEIN"/>
    <property type="match status" value="1"/>
</dbReference>
<evidence type="ECO:0000256" key="5">
    <source>
        <dbReference type="SAM" id="MobiDB-lite"/>
    </source>
</evidence>
<keyword evidence="4" id="KW-0862">Zinc</keyword>
<keyword evidence="3" id="KW-0378">Hydrolase</keyword>
<dbReference type="PANTHER" id="PTHR42978">
    <property type="entry name" value="QUORUM-QUENCHING LACTONASE YTNP-RELATED-RELATED"/>
    <property type="match status" value="1"/>
</dbReference>
<dbReference type="Pfam" id="PF00753">
    <property type="entry name" value="Lactamase_B"/>
    <property type="match status" value="1"/>
</dbReference>
<feature type="signal peptide" evidence="6">
    <location>
        <begin position="1"/>
        <end position="21"/>
    </location>
</feature>
<dbReference type="SMART" id="SM00849">
    <property type="entry name" value="Lactamase_B"/>
    <property type="match status" value="1"/>
</dbReference>
<keyword evidence="6" id="KW-0732">Signal</keyword>
<feature type="region of interest" description="Disordered" evidence="5">
    <location>
        <begin position="288"/>
        <end position="307"/>
    </location>
</feature>
<dbReference type="GO" id="GO:0016787">
    <property type="term" value="F:hydrolase activity"/>
    <property type="evidence" value="ECO:0007669"/>
    <property type="project" value="UniProtKB-KW"/>
</dbReference>
<dbReference type="InterPro" id="IPR051013">
    <property type="entry name" value="MBL_superfamily_lactonases"/>
</dbReference>
<name>C3V9Z1_PSENT</name>
<protein>
    <recommendedName>
        <fullName evidence="7">Metallo-beta-lactamase domain-containing protein</fullName>
    </recommendedName>
</protein>
<dbReference type="SUPFAM" id="SSF56281">
    <property type="entry name" value="Metallo-hydrolase/oxidoreductase"/>
    <property type="match status" value="1"/>
</dbReference>
<reference evidence="8" key="2">
    <citation type="journal article" date="2010" name="Arch. Microbiol.">
        <title>Isoeugenol monooxygenase and its putative regulatory gene are located in the eugenol metabolic gene cluster in Pseudomonas nitroreducens Jin1.</title>
        <authorList>
            <person name="Ryu J.Y."/>
            <person name="Seo J."/>
            <person name="Unno T."/>
            <person name="Ahn J.H."/>
            <person name="Yan T."/>
            <person name="Sadowsky M.J."/>
            <person name="Hur H.G."/>
        </authorList>
    </citation>
    <scope>NUCLEOTIDE SEQUENCE</scope>
    <source>
        <strain evidence="8">Jin1</strain>
    </source>
</reference>
<evidence type="ECO:0000256" key="4">
    <source>
        <dbReference type="ARBA" id="ARBA00022833"/>
    </source>
</evidence>
<comment type="similarity">
    <text evidence="1">Belongs to the metallo-beta-lactamase superfamily.</text>
</comment>
<evidence type="ECO:0000256" key="6">
    <source>
        <dbReference type="SAM" id="SignalP"/>
    </source>
</evidence>
<dbReference type="PROSITE" id="PS51257">
    <property type="entry name" value="PROKAR_LIPOPROTEIN"/>
    <property type="match status" value="1"/>
</dbReference>
<dbReference type="CDD" id="cd07730">
    <property type="entry name" value="metallo-hydrolase-like_MBL-fold"/>
    <property type="match status" value="1"/>
</dbReference>
<dbReference type="AlphaFoldDB" id="C3V9Z1"/>
<evidence type="ECO:0000259" key="7">
    <source>
        <dbReference type="SMART" id="SM00849"/>
    </source>
</evidence>
<evidence type="ECO:0000313" key="8">
    <source>
        <dbReference type="EMBL" id="ACP17938.1"/>
    </source>
</evidence>
<dbReference type="InterPro" id="IPR036866">
    <property type="entry name" value="RibonucZ/Hydroxyglut_hydro"/>
</dbReference>